<dbReference type="InterPro" id="IPR027417">
    <property type="entry name" value="P-loop_NTPase"/>
</dbReference>
<dbReference type="InterPro" id="IPR056884">
    <property type="entry name" value="NPHP3-like_N"/>
</dbReference>
<name>A0AA39WJL3_9PEZI</name>
<evidence type="ECO:0000256" key="2">
    <source>
        <dbReference type="SAM" id="MobiDB-lite"/>
    </source>
</evidence>
<evidence type="ECO:0000313" key="5">
    <source>
        <dbReference type="Proteomes" id="UP001175000"/>
    </source>
</evidence>
<dbReference type="AlphaFoldDB" id="A0AA39WJL3"/>
<dbReference type="SUPFAM" id="SSF52540">
    <property type="entry name" value="P-loop containing nucleoside triphosphate hydrolases"/>
    <property type="match status" value="1"/>
</dbReference>
<organism evidence="4 5">
    <name type="scientific">Immersiella caudata</name>
    <dbReference type="NCBI Taxonomy" id="314043"/>
    <lineage>
        <taxon>Eukaryota</taxon>
        <taxon>Fungi</taxon>
        <taxon>Dikarya</taxon>
        <taxon>Ascomycota</taxon>
        <taxon>Pezizomycotina</taxon>
        <taxon>Sordariomycetes</taxon>
        <taxon>Sordariomycetidae</taxon>
        <taxon>Sordariales</taxon>
        <taxon>Lasiosphaeriaceae</taxon>
        <taxon>Immersiella</taxon>
    </lineage>
</organism>
<accession>A0AA39WJL3</accession>
<protein>
    <recommendedName>
        <fullName evidence="3">Nephrocystin 3-like N-terminal domain-containing protein</fullName>
    </recommendedName>
</protein>
<proteinExistence type="predicted"/>
<evidence type="ECO:0000313" key="4">
    <source>
        <dbReference type="EMBL" id="KAK0616623.1"/>
    </source>
</evidence>
<dbReference type="Proteomes" id="UP001175000">
    <property type="component" value="Unassembled WGS sequence"/>
</dbReference>
<feature type="region of interest" description="Disordered" evidence="2">
    <location>
        <begin position="667"/>
        <end position="691"/>
    </location>
</feature>
<feature type="domain" description="Nephrocystin 3-like N-terminal" evidence="3">
    <location>
        <begin position="171"/>
        <end position="342"/>
    </location>
</feature>
<dbReference type="Pfam" id="PF24883">
    <property type="entry name" value="NPHP3_N"/>
    <property type="match status" value="1"/>
</dbReference>
<dbReference type="PANTHER" id="PTHR10039">
    <property type="entry name" value="AMELOGENIN"/>
    <property type="match status" value="1"/>
</dbReference>
<comment type="caution">
    <text evidence="4">The sequence shown here is derived from an EMBL/GenBank/DDBJ whole genome shotgun (WGS) entry which is preliminary data.</text>
</comment>
<dbReference type="Gene3D" id="3.40.50.300">
    <property type="entry name" value="P-loop containing nucleotide triphosphate hydrolases"/>
    <property type="match status" value="1"/>
</dbReference>
<keyword evidence="1" id="KW-0677">Repeat</keyword>
<gene>
    <name evidence="4" type="ORF">B0T14DRAFT_250364</name>
</gene>
<sequence length="691" mass="79057">MANSQMRSDVLAGLAKVASLLVQCDTYQELYISPDPSLRPPADVLDRLKTSIVQAYTKLQNFLAFIIRSRQSSLKPVHAWWKLEDVQGHVVALSESERLLRQVAEDCEKQCNLASRSNIGELLKLASEFQDQLKLALEDIDVDKEVEILEWISLVEYPKHHEEVKKSRVEDTCEWLLRDQRFLDWENSASSAVLWLRGDPGTGKTFLTSKIVDHIQSRPQSSVTRDGFAYFYCKRNEKDREDHLSILRSYVRQLSTSLGKPGYIRKQLGHVRREARRKGWSGLSLQSCQDQLLESVDVYATTTLVLDALDECDPTALDQFITTIEGLLSQTSNILRVFIASRPDAEIRRQFSSRPNIEIQAKDNKADIQKFLDKSVVKKESWPPLLPGVIKDALLQHSDGMFLWAKLQVDQIKECETDEAVRDQLKALPRGLKETYDAIFERINTRNRYDKSLVERAILWVMCAYTPLTSDLLLPAIRVTSQGESLDLASEITAITLQDLCNNLLVLDSERYVWRFSHISVLEYFEKEHFGIAAAHNHVAKVCLRLLLESRKERGSTPDLLQPRHPLQVYSWRNMAAHLQTAESRPSGPILGSMLAALQETPWGKVLLFAARNRDAEQEALVAARLRFHSQGTSPALLEILLDIILYRYYRLLYHKNVHERWVTRRPLPENHPSQQQVGTETDGMPNPPSF</sequence>
<keyword evidence="5" id="KW-1185">Reference proteome</keyword>
<evidence type="ECO:0000259" key="3">
    <source>
        <dbReference type="Pfam" id="PF24883"/>
    </source>
</evidence>
<evidence type="ECO:0000256" key="1">
    <source>
        <dbReference type="ARBA" id="ARBA00022737"/>
    </source>
</evidence>
<dbReference type="EMBL" id="JAULSU010000005">
    <property type="protein sequence ID" value="KAK0616623.1"/>
    <property type="molecule type" value="Genomic_DNA"/>
</dbReference>
<reference evidence="4" key="1">
    <citation type="submission" date="2023-06" db="EMBL/GenBank/DDBJ databases">
        <title>Genome-scale phylogeny and comparative genomics of the fungal order Sordariales.</title>
        <authorList>
            <consortium name="Lawrence Berkeley National Laboratory"/>
            <person name="Hensen N."/>
            <person name="Bonometti L."/>
            <person name="Westerberg I."/>
            <person name="Brannstrom I.O."/>
            <person name="Guillou S."/>
            <person name="Cros-Aarteil S."/>
            <person name="Calhoun S."/>
            <person name="Haridas S."/>
            <person name="Kuo A."/>
            <person name="Mondo S."/>
            <person name="Pangilinan J."/>
            <person name="Riley R."/>
            <person name="Labutti K."/>
            <person name="Andreopoulos B."/>
            <person name="Lipzen A."/>
            <person name="Chen C."/>
            <person name="Yanf M."/>
            <person name="Daum C."/>
            <person name="Ng V."/>
            <person name="Clum A."/>
            <person name="Steindorff A."/>
            <person name="Ohm R."/>
            <person name="Martin F."/>
            <person name="Silar P."/>
            <person name="Natvig D."/>
            <person name="Lalanne C."/>
            <person name="Gautier V."/>
            <person name="Ament-Velasquez S.L."/>
            <person name="Kruys A."/>
            <person name="Hutchinson M.I."/>
            <person name="Powell A.J."/>
            <person name="Barry K."/>
            <person name="Miller A.N."/>
            <person name="Grigoriev I.V."/>
            <person name="Debuchy R."/>
            <person name="Gladieux P."/>
            <person name="Thoren M.H."/>
            <person name="Johannesson H."/>
        </authorList>
    </citation>
    <scope>NUCLEOTIDE SEQUENCE</scope>
    <source>
        <strain evidence="4">CBS 606.72</strain>
    </source>
</reference>
<dbReference type="PANTHER" id="PTHR10039:SF16">
    <property type="entry name" value="GPI INOSITOL-DEACYLASE"/>
    <property type="match status" value="1"/>
</dbReference>